<evidence type="ECO:0000256" key="2">
    <source>
        <dbReference type="ARBA" id="ARBA00022448"/>
    </source>
</evidence>
<dbReference type="GO" id="GO:0046930">
    <property type="term" value="C:pore complex"/>
    <property type="evidence" value="ECO:0007669"/>
    <property type="project" value="UniProtKB-KW"/>
</dbReference>
<accession>A0A2W1NLA7</accession>
<dbReference type="GO" id="GO:0007155">
    <property type="term" value="P:cell adhesion"/>
    <property type="evidence" value="ECO:0007669"/>
    <property type="project" value="InterPro"/>
</dbReference>
<evidence type="ECO:0000256" key="6">
    <source>
        <dbReference type="ARBA" id="ARBA00023065"/>
    </source>
</evidence>
<keyword evidence="4" id="KW-0812">Transmembrane</keyword>
<dbReference type="Proteomes" id="UP000249248">
    <property type="component" value="Unassembled WGS sequence"/>
</dbReference>
<dbReference type="PRINTS" id="PR01021">
    <property type="entry name" value="OMPADOMAIN"/>
</dbReference>
<gene>
    <name evidence="12" type="ORF">DNU06_12910</name>
</gene>
<sequence>MNRLISLLARCLFKGEIEFKIYTMKKFTLSLSMLMLSLGTVFGQTSDQKIGLTVGVGLSDYYGDWNTSFFNTNKAYRTQVGIAGAYYLNPWFNLGLGLNYGAYGFHVPGVPGDGTNPIPATGFNSDMFTGTLQLRMKFNNGVILAEDAMVRPFIFGGGGVANFANNGAPGLDFSGNAGLGVDVMLNDNLGINYTGNYGYTTGDDRDLKADIAGGHDQYIIHTIGLTYLFGKTVDTDGDGVSDKKDKCPTTPKGVKVDQYGCALDTDGDGIADHLDDCPKIKGIEKFKGCPDTDGDGIKDSEDACPTVKGIASANGCPDADGDGIVDSLDACPDVAGIEKFKGCPDTDGDGIQDSEDECPTVKGPATLKGCPDTDGDGILDKADKCPTIAGVAANNGCPEIKESTKEVFRKALKGIQFESGKDIIKRSSNGILNNVAEIMKENPTYKLKIDGHTDAQGNDDKNMELSKKRATAVKNYLVSKGVEASRLTSFGYGETVPKATNDTSAGRAENRRVEFTVEF</sequence>
<dbReference type="GO" id="GO:0005509">
    <property type="term" value="F:calcium ion binding"/>
    <property type="evidence" value="ECO:0007669"/>
    <property type="project" value="InterPro"/>
</dbReference>
<dbReference type="AlphaFoldDB" id="A0A2W1NLA7"/>
<dbReference type="InterPro" id="IPR036737">
    <property type="entry name" value="OmpA-like_sf"/>
</dbReference>
<proteinExistence type="predicted"/>
<dbReference type="GO" id="GO:0006811">
    <property type="term" value="P:monoatomic ion transport"/>
    <property type="evidence" value="ECO:0007669"/>
    <property type="project" value="UniProtKB-KW"/>
</dbReference>
<dbReference type="InterPro" id="IPR006664">
    <property type="entry name" value="OMP_bac"/>
</dbReference>
<dbReference type="InterPro" id="IPR011250">
    <property type="entry name" value="OMP/PagP_B-barrel"/>
</dbReference>
<feature type="domain" description="OmpA-like" evidence="11">
    <location>
        <begin position="404"/>
        <end position="519"/>
    </location>
</feature>
<protein>
    <recommendedName>
        <fullName evidence="11">OmpA-like domain-containing protein</fullName>
    </recommendedName>
</protein>
<dbReference type="CDD" id="cd07185">
    <property type="entry name" value="OmpA_C-like"/>
    <property type="match status" value="1"/>
</dbReference>
<keyword evidence="3" id="KW-1134">Transmembrane beta strand</keyword>
<evidence type="ECO:0000256" key="8">
    <source>
        <dbReference type="ARBA" id="ARBA00023136"/>
    </source>
</evidence>
<keyword evidence="7" id="KW-0626">Porin</keyword>
<dbReference type="Gene3D" id="2.40.160.20">
    <property type="match status" value="1"/>
</dbReference>
<dbReference type="GO" id="GO:0009279">
    <property type="term" value="C:cell outer membrane"/>
    <property type="evidence" value="ECO:0007669"/>
    <property type="project" value="UniProtKB-SubCell"/>
</dbReference>
<dbReference type="Gene3D" id="3.30.1330.60">
    <property type="entry name" value="OmpA-like domain"/>
    <property type="match status" value="1"/>
</dbReference>
<dbReference type="InterPro" id="IPR003367">
    <property type="entry name" value="Thrombospondin_3-like_rpt"/>
</dbReference>
<dbReference type="EMBL" id="QKSB01000008">
    <property type="protein sequence ID" value="PZE16442.1"/>
    <property type="molecule type" value="Genomic_DNA"/>
</dbReference>
<keyword evidence="8 10" id="KW-0472">Membrane</keyword>
<keyword evidence="5" id="KW-0732">Signal</keyword>
<keyword evidence="2" id="KW-0813">Transport</keyword>
<dbReference type="InterPro" id="IPR050330">
    <property type="entry name" value="Bact_OuterMem_StrucFunc"/>
</dbReference>
<keyword evidence="9" id="KW-0998">Cell outer membrane</keyword>
<evidence type="ECO:0000256" key="3">
    <source>
        <dbReference type="ARBA" id="ARBA00022452"/>
    </source>
</evidence>
<dbReference type="Gene3D" id="4.10.1080.10">
    <property type="entry name" value="TSP type-3 repeat"/>
    <property type="match status" value="1"/>
</dbReference>
<keyword evidence="13" id="KW-1185">Reference proteome</keyword>
<evidence type="ECO:0000313" key="12">
    <source>
        <dbReference type="EMBL" id="PZE16442.1"/>
    </source>
</evidence>
<dbReference type="SUPFAM" id="SSF56925">
    <property type="entry name" value="OMPA-like"/>
    <property type="match status" value="1"/>
</dbReference>
<comment type="subcellular location">
    <subcellularLocation>
        <location evidence="1">Cell outer membrane</location>
        <topology evidence="1">Multi-pass membrane protein</topology>
    </subcellularLocation>
</comment>
<dbReference type="PROSITE" id="PS51123">
    <property type="entry name" value="OMPA_2"/>
    <property type="match status" value="1"/>
</dbReference>
<comment type="caution">
    <text evidence="12">The sequence shown here is derived from an EMBL/GenBank/DDBJ whole genome shotgun (WGS) entry which is preliminary data.</text>
</comment>
<dbReference type="SUPFAM" id="SSF103647">
    <property type="entry name" value="TSP type-3 repeat"/>
    <property type="match status" value="1"/>
</dbReference>
<dbReference type="GO" id="GO:0015288">
    <property type="term" value="F:porin activity"/>
    <property type="evidence" value="ECO:0007669"/>
    <property type="project" value="UniProtKB-KW"/>
</dbReference>
<name>A0A2W1NLA7_9FLAO</name>
<reference evidence="12 13" key="1">
    <citation type="submission" date="2018-06" db="EMBL/GenBank/DDBJ databases">
        <title>The draft genome sequence of Crocinitomix sp. SM1701.</title>
        <authorList>
            <person name="Zhang X."/>
        </authorList>
    </citation>
    <scope>NUCLEOTIDE SEQUENCE [LARGE SCALE GENOMIC DNA]</scope>
    <source>
        <strain evidence="12 13">SM1701</strain>
    </source>
</reference>
<organism evidence="12 13">
    <name type="scientific">Putridiphycobacter roseus</name>
    <dbReference type="NCBI Taxonomy" id="2219161"/>
    <lineage>
        <taxon>Bacteria</taxon>
        <taxon>Pseudomonadati</taxon>
        <taxon>Bacteroidota</taxon>
        <taxon>Flavobacteriia</taxon>
        <taxon>Flavobacteriales</taxon>
        <taxon>Crocinitomicaceae</taxon>
        <taxon>Putridiphycobacter</taxon>
    </lineage>
</organism>
<dbReference type="Pfam" id="PF00691">
    <property type="entry name" value="OmpA"/>
    <property type="match status" value="1"/>
</dbReference>
<dbReference type="PANTHER" id="PTHR30329">
    <property type="entry name" value="STATOR ELEMENT OF FLAGELLAR MOTOR COMPLEX"/>
    <property type="match status" value="1"/>
</dbReference>
<evidence type="ECO:0000256" key="7">
    <source>
        <dbReference type="ARBA" id="ARBA00023114"/>
    </source>
</evidence>
<keyword evidence="6" id="KW-0406">Ion transport</keyword>
<dbReference type="InterPro" id="IPR006665">
    <property type="entry name" value="OmpA-like"/>
</dbReference>
<dbReference type="InterPro" id="IPR028974">
    <property type="entry name" value="TSP_type-3_rpt"/>
</dbReference>
<evidence type="ECO:0000256" key="1">
    <source>
        <dbReference type="ARBA" id="ARBA00004571"/>
    </source>
</evidence>
<dbReference type="SUPFAM" id="SSF103088">
    <property type="entry name" value="OmpA-like"/>
    <property type="match status" value="1"/>
</dbReference>
<evidence type="ECO:0000313" key="13">
    <source>
        <dbReference type="Proteomes" id="UP000249248"/>
    </source>
</evidence>
<evidence type="ECO:0000256" key="9">
    <source>
        <dbReference type="ARBA" id="ARBA00023237"/>
    </source>
</evidence>
<evidence type="ECO:0000256" key="5">
    <source>
        <dbReference type="ARBA" id="ARBA00022729"/>
    </source>
</evidence>
<dbReference type="PANTHER" id="PTHR30329:SF21">
    <property type="entry name" value="LIPOPROTEIN YIAD-RELATED"/>
    <property type="match status" value="1"/>
</dbReference>
<evidence type="ECO:0000256" key="4">
    <source>
        <dbReference type="ARBA" id="ARBA00022692"/>
    </source>
</evidence>
<evidence type="ECO:0000256" key="10">
    <source>
        <dbReference type="PROSITE-ProRule" id="PRU00473"/>
    </source>
</evidence>
<evidence type="ECO:0000259" key="11">
    <source>
        <dbReference type="PROSITE" id="PS51123"/>
    </source>
</evidence>
<dbReference type="Pfam" id="PF02412">
    <property type="entry name" value="TSP_3"/>
    <property type="match status" value="6"/>
</dbReference>